<sequence length="111" mass="12976">MEDQVAVLRWLDCIFLEWQGKENLVQDVLCCLLQTSLWVSVYQVRDLRWEKGFSKRHLVLLSIRMGSCAAEFSPTHIPSLLNMSFVLRLLFLKDLESCLPFNFRRPLCSPS</sequence>
<dbReference type="AlphaFoldDB" id="A0A4Y2DID8"/>
<name>A0A4Y2DID8_ARAVE</name>
<dbReference type="Proteomes" id="UP000499080">
    <property type="component" value="Unassembled WGS sequence"/>
</dbReference>
<protein>
    <submittedName>
        <fullName evidence="1">Uncharacterized protein</fullName>
    </submittedName>
</protein>
<reference evidence="1 2" key="1">
    <citation type="journal article" date="2019" name="Sci. Rep.">
        <title>Orb-weaving spider Araneus ventricosus genome elucidates the spidroin gene catalogue.</title>
        <authorList>
            <person name="Kono N."/>
            <person name="Nakamura H."/>
            <person name="Ohtoshi R."/>
            <person name="Moran D.A.P."/>
            <person name="Shinohara A."/>
            <person name="Yoshida Y."/>
            <person name="Fujiwara M."/>
            <person name="Mori M."/>
            <person name="Tomita M."/>
            <person name="Arakawa K."/>
        </authorList>
    </citation>
    <scope>NUCLEOTIDE SEQUENCE [LARGE SCALE GENOMIC DNA]</scope>
</reference>
<organism evidence="1 2">
    <name type="scientific">Araneus ventricosus</name>
    <name type="common">Orbweaver spider</name>
    <name type="synonym">Epeira ventricosa</name>
    <dbReference type="NCBI Taxonomy" id="182803"/>
    <lineage>
        <taxon>Eukaryota</taxon>
        <taxon>Metazoa</taxon>
        <taxon>Ecdysozoa</taxon>
        <taxon>Arthropoda</taxon>
        <taxon>Chelicerata</taxon>
        <taxon>Arachnida</taxon>
        <taxon>Araneae</taxon>
        <taxon>Araneomorphae</taxon>
        <taxon>Entelegynae</taxon>
        <taxon>Araneoidea</taxon>
        <taxon>Araneidae</taxon>
        <taxon>Araneus</taxon>
    </lineage>
</organism>
<comment type="caution">
    <text evidence="1">The sequence shown here is derived from an EMBL/GenBank/DDBJ whole genome shotgun (WGS) entry which is preliminary data.</text>
</comment>
<evidence type="ECO:0000313" key="1">
    <source>
        <dbReference type="EMBL" id="GBM15788.1"/>
    </source>
</evidence>
<evidence type="ECO:0000313" key="2">
    <source>
        <dbReference type="Proteomes" id="UP000499080"/>
    </source>
</evidence>
<keyword evidence="2" id="KW-1185">Reference proteome</keyword>
<gene>
    <name evidence="1" type="ORF">AVEN_262942_1</name>
</gene>
<proteinExistence type="predicted"/>
<dbReference type="EMBL" id="BGPR01000363">
    <property type="protein sequence ID" value="GBM15788.1"/>
    <property type="molecule type" value="Genomic_DNA"/>
</dbReference>
<accession>A0A4Y2DID8</accession>